<dbReference type="SUPFAM" id="SSF53474">
    <property type="entry name" value="alpha/beta-Hydrolases"/>
    <property type="match status" value="1"/>
</dbReference>
<dbReference type="KEGG" id="apln:108745027"/>
<dbReference type="Pfam" id="PF05705">
    <property type="entry name" value="DUF829"/>
    <property type="match status" value="1"/>
</dbReference>
<evidence type="ECO:0000256" key="5">
    <source>
        <dbReference type="ARBA" id="ARBA00023242"/>
    </source>
</evidence>
<comment type="similarity">
    <text evidence="1">Belongs to the TMEM53 family.</text>
</comment>
<proteinExistence type="inferred from homology"/>
<dbReference type="PANTHER" id="PTHR12265">
    <property type="entry name" value="TRANSMEMBRANE PROTEIN 53"/>
    <property type="match status" value="1"/>
</dbReference>
<dbReference type="InParanoid" id="A0A1W4XVQ5"/>
<dbReference type="InterPro" id="IPR029058">
    <property type="entry name" value="AB_hydrolase_fold"/>
</dbReference>
<dbReference type="FunCoup" id="A0A1W4XVQ5">
    <property type="interactions" value="67"/>
</dbReference>
<dbReference type="GO" id="GO:0005640">
    <property type="term" value="C:nuclear outer membrane"/>
    <property type="evidence" value="ECO:0007669"/>
    <property type="project" value="UniProtKB-SubCell"/>
</dbReference>
<reference evidence="9" key="1">
    <citation type="submission" date="2025-08" db="UniProtKB">
        <authorList>
            <consortium name="RefSeq"/>
        </authorList>
    </citation>
    <scope>IDENTIFICATION</scope>
    <source>
        <tissue evidence="9">Entire body</tissue>
    </source>
</reference>
<dbReference type="Proteomes" id="UP000192223">
    <property type="component" value="Unplaced"/>
</dbReference>
<protein>
    <submittedName>
        <fullName evidence="9">Transmembrane protein 53 isoform X1</fullName>
    </submittedName>
</protein>
<accession>A0A1W4XVQ5</accession>
<organism evidence="8 9">
    <name type="scientific">Agrilus planipennis</name>
    <name type="common">Emerald ash borer</name>
    <name type="synonym">Agrilus marcopoli</name>
    <dbReference type="NCBI Taxonomy" id="224129"/>
    <lineage>
        <taxon>Eukaryota</taxon>
        <taxon>Metazoa</taxon>
        <taxon>Ecdysozoa</taxon>
        <taxon>Arthropoda</taxon>
        <taxon>Hexapoda</taxon>
        <taxon>Insecta</taxon>
        <taxon>Pterygota</taxon>
        <taxon>Neoptera</taxon>
        <taxon>Endopterygota</taxon>
        <taxon>Coleoptera</taxon>
        <taxon>Polyphaga</taxon>
        <taxon>Elateriformia</taxon>
        <taxon>Buprestoidea</taxon>
        <taxon>Buprestidae</taxon>
        <taxon>Agrilinae</taxon>
        <taxon>Agrilus</taxon>
    </lineage>
</organism>
<dbReference type="OrthoDB" id="77878at2759"/>
<dbReference type="RefSeq" id="XP_018336553.1">
    <property type="nucleotide sequence ID" value="XM_018481051.2"/>
</dbReference>
<dbReference type="InterPro" id="IPR008547">
    <property type="entry name" value="DUF829_TMEM53"/>
</dbReference>
<gene>
    <name evidence="9" type="primary">LOC108745027</name>
</gene>
<keyword evidence="2 7" id="KW-0812">Transmembrane</keyword>
<sequence>MADPDNLEYYIKFPNPNFNYNQHNNDSDFVFVVDEDKIPVILLFGWAGCEDKYLSKYSQIYEEKGLITIRYTAPIKCLFWKRYRMIAIADKILKLLLDLNFESHPVIVHCFSNGGAFLYHNFSLASEKSTQQIQIKGVIFDSAPGKRRILSLYKAISAILGGNIFYNFSISVFMTMFLSVIWMYEVCKNWIFPSDTYQSHLWENLLQEKNMWPQHFIYSKADNLIPYEDIEYFAEYRKNKGVEVSTLCFEKSPHVKHYSCHREEYVNSVCSFINKCLNGKTI</sequence>
<dbReference type="GeneID" id="108745027"/>
<evidence type="ECO:0000313" key="8">
    <source>
        <dbReference type="Proteomes" id="UP000192223"/>
    </source>
</evidence>
<evidence type="ECO:0000256" key="3">
    <source>
        <dbReference type="ARBA" id="ARBA00022989"/>
    </source>
</evidence>
<evidence type="ECO:0000256" key="1">
    <source>
        <dbReference type="ARBA" id="ARBA00007387"/>
    </source>
</evidence>
<dbReference type="PANTHER" id="PTHR12265:SF30">
    <property type="entry name" value="TRANSMEMBRANE PROTEIN 53"/>
    <property type="match status" value="1"/>
</dbReference>
<evidence type="ECO:0000256" key="7">
    <source>
        <dbReference type="SAM" id="Phobius"/>
    </source>
</evidence>
<feature type="transmembrane region" description="Helical" evidence="7">
    <location>
        <begin position="164"/>
        <end position="184"/>
    </location>
</feature>
<evidence type="ECO:0000256" key="6">
    <source>
        <dbReference type="ARBA" id="ARBA00034303"/>
    </source>
</evidence>
<evidence type="ECO:0000256" key="4">
    <source>
        <dbReference type="ARBA" id="ARBA00023136"/>
    </source>
</evidence>
<evidence type="ECO:0000313" key="9">
    <source>
        <dbReference type="RefSeq" id="XP_018336553.1"/>
    </source>
</evidence>
<keyword evidence="5" id="KW-0539">Nucleus</keyword>
<keyword evidence="3 7" id="KW-1133">Transmembrane helix</keyword>
<comment type="subcellular location">
    <subcellularLocation>
        <location evidence="6">Nucleus outer membrane</location>
        <topology evidence="6">Single-pass membrane protein</topology>
    </subcellularLocation>
</comment>
<keyword evidence="8" id="KW-1185">Reference proteome</keyword>
<dbReference type="AlphaFoldDB" id="A0A1W4XVQ5"/>
<keyword evidence="4 7" id="KW-0472">Membrane</keyword>
<name>A0A1W4XVQ5_AGRPL</name>
<dbReference type="Gene3D" id="3.40.50.1820">
    <property type="entry name" value="alpha/beta hydrolase"/>
    <property type="match status" value="1"/>
</dbReference>
<evidence type="ECO:0000256" key="2">
    <source>
        <dbReference type="ARBA" id="ARBA00022692"/>
    </source>
</evidence>